<reference evidence="3" key="1">
    <citation type="submission" date="2023-07" db="EMBL/GenBank/DDBJ databases">
        <title>A chromosome-level genome assembly of Lolium multiflorum.</title>
        <authorList>
            <person name="Chen Y."/>
            <person name="Copetti D."/>
            <person name="Kolliker R."/>
            <person name="Studer B."/>
        </authorList>
    </citation>
    <scope>NUCLEOTIDE SEQUENCE</scope>
    <source>
        <strain evidence="3">02402/16</strain>
        <tissue evidence="3">Leaf</tissue>
    </source>
</reference>
<name>A0AAD8QKW0_LOLMU</name>
<feature type="region of interest" description="Disordered" evidence="1">
    <location>
        <begin position="1"/>
        <end position="58"/>
    </location>
</feature>
<dbReference type="InterPro" id="IPR007321">
    <property type="entry name" value="Transposase_28"/>
</dbReference>
<dbReference type="Proteomes" id="UP001231189">
    <property type="component" value="Unassembled WGS sequence"/>
</dbReference>
<keyword evidence="4" id="KW-1185">Reference proteome</keyword>
<dbReference type="PANTHER" id="PTHR33026:SF7">
    <property type="entry name" value="OS03G0100275 PROTEIN"/>
    <property type="match status" value="1"/>
</dbReference>
<feature type="region of interest" description="Disordered" evidence="1">
    <location>
        <begin position="464"/>
        <end position="540"/>
    </location>
</feature>
<evidence type="ECO:0000313" key="4">
    <source>
        <dbReference type="Proteomes" id="UP001231189"/>
    </source>
</evidence>
<dbReference type="AlphaFoldDB" id="A0AAD8QKW0"/>
<evidence type="ECO:0000259" key="2">
    <source>
        <dbReference type="Pfam" id="PF04195"/>
    </source>
</evidence>
<accession>A0AAD8QKW0</accession>
<feature type="compositionally biased region" description="Low complexity" evidence="1">
    <location>
        <begin position="464"/>
        <end position="480"/>
    </location>
</feature>
<gene>
    <name evidence="3" type="ORF">QYE76_028354</name>
</gene>
<organism evidence="3 4">
    <name type="scientific">Lolium multiflorum</name>
    <name type="common">Italian ryegrass</name>
    <name type="synonym">Lolium perenne subsp. multiflorum</name>
    <dbReference type="NCBI Taxonomy" id="4521"/>
    <lineage>
        <taxon>Eukaryota</taxon>
        <taxon>Viridiplantae</taxon>
        <taxon>Streptophyta</taxon>
        <taxon>Embryophyta</taxon>
        <taxon>Tracheophyta</taxon>
        <taxon>Spermatophyta</taxon>
        <taxon>Magnoliopsida</taxon>
        <taxon>Liliopsida</taxon>
        <taxon>Poales</taxon>
        <taxon>Poaceae</taxon>
        <taxon>BOP clade</taxon>
        <taxon>Pooideae</taxon>
        <taxon>Poodae</taxon>
        <taxon>Poeae</taxon>
        <taxon>Poeae Chloroplast Group 2 (Poeae type)</taxon>
        <taxon>Loliodinae</taxon>
        <taxon>Loliinae</taxon>
        <taxon>Lolium</taxon>
    </lineage>
</organism>
<dbReference type="Pfam" id="PF04195">
    <property type="entry name" value="Transposase_28"/>
    <property type="match status" value="1"/>
</dbReference>
<feature type="domain" description="Transposase (putative) gypsy type" evidence="2">
    <location>
        <begin position="129"/>
        <end position="196"/>
    </location>
</feature>
<comment type="caution">
    <text evidence="3">The sequence shown here is derived from an EMBL/GenBank/DDBJ whole genome shotgun (WGS) entry which is preliminary data.</text>
</comment>
<evidence type="ECO:0000313" key="3">
    <source>
        <dbReference type="EMBL" id="KAK1604681.1"/>
    </source>
</evidence>
<dbReference type="PANTHER" id="PTHR33026">
    <property type="entry name" value="OS06G0360600 PROTEIN"/>
    <property type="match status" value="1"/>
</dbReference>
<feature type="compositionally biased region" description="Basic and acidic residues" evidence="1">
    <location>
        <begin position="523"/>
        <end position="540"/>
    </location>
</feature>
<evidence type="ECO:0000256" key="1">
    <source>
        <dbReference type="SAM" id="MobiDB-lite"/>
    </source>
</evidence>
<sequence>MRGDALSSLVAAQPANSRRSMAGGHGRRRPGQVPDAAELEGEGERTEGTGRILTVPQSGSTSVLGHTYDVDDDVLLPVPAGSGCSRSSSESLQHDGVVTVVVEISGRASPQALREKKDEEGVARVNERVFTKAWVERGLSLQPSDFFLEVLNTYRLLPHNICPNAYLILNNFANLCEGHLRVCPNVRLLQFFYRVKKETKETTMVNYGSMTFVLRPKRIFPPISSHEYVRYWNAGWFYIKNEIVPDHPHGLPVFINNPLVKKDSWIYIPNLAQHPEMEKMAQRISKLLHEGLTGVDRTLSWFTRRTQPVRFHRRLICAYTGVTRGQVVPEIYKDIYVNGNCPPLNTLAEEDFGEIFLIAAIDTSRADETPEDDEEQTEKYAPRPSKRPRGGSSGADAAPSTEGSAKKPKTTPAGGPQLLNYEWAEHERINMLATSGKGAQPTLPGAVKSQREITTFLKSSPTVIAPNTPIIPPSTSTAAPQPNPADLQSSANPVAGEQAPKEIIPVSNERKDEICSGNFWAAAEEKKDKEEPEVTSADKAEAAAHHAIVLPMETDPSKCLATPKAYAIKLFHKLTEAAKSELQQDLMNSFMNNAWSKADSQSYDIEQYKKNSCEFLDNILSPSAR</sequence>
<dbReference type="EMBL" id="JAUUTY010000007">
    <property type="protein sequence ID" value="KAK1604681.1"/>
    <property type="molecule type" value="Genomic_DNA"/>
</dbReference>
<proteinExistence type="predicted"/>
<feature type="region of interest" description="Disordered" evidence="1">
    <location>
        <begin position="363"/>
        <end position="417"/>
    </location>
</feature>
<protein>
    <recommendedName>
        <fullName evidence="2">Transposase (putative) gypsy type domain-containing protein</fullName>
    </recommendedName>
</protein>